<proteinExistence type="predicted"/>
<name>A0A0E9VU73_ANGAN</name>
<accession>A0A0E9VU73</accession>
<sequence length="42" mass="4790">MKKKNTFILHDFPLQSTHASENPSAKSIRVCENNHILKAINL</sequence>
<dbReference type="AlphaFoldDB" id="A0A0E9VU73"/>
<organism evidence="1">
    <name type="scientific">Anguilla anguilla</name>
    <name type="common">European freshwater eel</name>
    <name type="synonym">Muraena anguilla</name>
    <dbReference type="NCBI Taxonomy" id="7936"/>
    <lineage>
        <taxon>Eukaryota</taxon>
        <taxon>Metazoa</taxon>
        <taxon>Chordata</taxon>
        <taxon>Craniata</taxon>
        <taxon>Vertebrata</taxon>
        <taxon>Euteleostomi</taxon>
        <taxon>Actinopterygii</taxon>
        <taxon>Neopterygii</taxon>
        <taxon>Teleostei</taxon>
        <taxon>Anguilliformes</taxon>
        <taxon>Anguillidae</taxon>
        <taxon>Anguilla</taxon>
    </lineage>
</organism>
<reference evidence="1" key="1">
    <citation type="submission" date="2014-11" db="EMBL/GenBank/DDBJ databases">
        <authorList>
            <person name="Amaro Gonzalez C."/>
        </authorList>
    </citation>
    <scope>NUCLEOTIDE SEQUENCE</scope>
</reference>
<evidence type="ECO:0000313" key="1">
    <source>
        <dbReference type="EMBL" id="JAH80885.1"/>
    </source>
</evidence>
<protein>
    <submittedName>
        <fullName evidence="1">Uncharacterized protein</fullName>
    </submittedName>
</protein>
<reference evidence="1" key="2">
    <citation type="journal article" date="2015" name="Fish Shellfish Immunol.">
        <title>Early steps in the European eel (Anguilla anguilla)-Vibrio vulnificus interaction in the gills: Role of the RtxA13 toxin.</title>
        <authorList>
            <person name="Callol A."/>
            <person name="Pajuelo D."/>
            <person name="Ebbesson L."/>
            <person name="Teles M."/>
            <person name="MacKenzie S."/>
            <person name="Amaro C."/>
        </authorList>
    </citation>
    <scope>NUCLEOTIDE SEQUENCE</scope>
</reference>
<dbReference type="EMBL" id="GBXM01027692">
    <property type="protein sequence ID" value="JAH80885.1"/>
    <property type="molecule type" value="Transcribed_RNA"/>
</dbReference>